<keyword evidence="1" id="KW-0472">Membrane</keyword>
<dbReference type="PROSITE" id="PS51832">
    <property type="entry name" value="HD_GYP"/>
    <property type="match status" value="1"/>
</dbReference>
<dbReference type="InterPro" id="IPR037522">
    <property type="entry name" value="HD_GYP_dom"/>
</dbReference>
<protein>
    <submittedName>
        <fullName evidence="4">HD-GYP domain-containing protein</fullName>
    </submittedName>
</protein>
<dbReference type="SUPFAM" id="SSF109604">
    <property type="entry name" value="HD-domain/PDEase-like"/>
    <property type="match status" value="1"/>
</dbReference>
<comment type="caution">
    <text evidence="4">The sequence shown here is derived from an EMBL/GenBank/DDBJ whole genome shotgun (WGS) entry which is preliminary data.</text>
</comment>
<reference evidence="4 5" key="1">
    <citation type="submission" date="2018-08" db="EMBL/GenBank/DDBJ databases">
        <title>Genome of Clostridium chromiireducens C1, DSM12136.</title>
        <authorList>
            <person name="Xing M."/>
            <person name="Wei Y."/>
            <person name="Ang E.L."/>
            <person name="Zhao H."/>
            <person name="Zhang Y."/>
        </authorList>
    </citation>
    <scope>NUCLEOTIDE SEQUENCE [LARGE SCALE GENOMIC DNA]</scope>
    <source>
        <strain evidence="4 5">C1</strain>
    </source>
</reference>
<dbReference type="AlphaFoldDB" id="A0A399IGL2"/>
<dbReference type="PROSITE" id="PS51831">
    <property type="entry name" value="HD"/>
    <property type="match status" value="1"/>
</dbReference>
<dbReference type="Proteomes" id="UP000265930">
    <property type="component" value="Unassembled WGS sequence"/>
</dbReference>
<gene>
    <name evidence="4" type="ORF">D2A34_26150</name>
</gene>
<accession>A0A399IGL2</accession>
<evidence type="ECO:0000313" key="4">
    <source>
        <dbReference type="EMBL" id="RII31851.1"/>
    </source>
</evidence>
<dbReference type="PANTHER" id="PTHR43155:SF2">
    <property type="entry name" value="CYCLIC DI-GMP PHOSPHODIESTERASE PA4108"/>
    <property type="match status" value="1"/>
</dbReference>
<organism evidence="4 5">
    <name type="scientific">Clostridium chromiireducens</name>
    <dbReference type="NCBI Taxonomy" id="225345"/>
    <lineage>
        <taxon>Bacteria</taxon>
        <taxon>Bacillati</taxon>
        <taxon>Bacillota</taxon>
        <taxon>Clostridia</taxon>
        <taxon>Eubacteriales</taxon>
        <taxon>Clostridiaceae</taxon>
        <taxon>Clostridium</taxon>
    </lineage>
</organism>
<dbReference type="CDD" id="cd00077">
    <property type="entry name" value="HDc"/>
    <property type="match status" value="1"/>
</dbReference>
<evidence type="ECO:0000256" key="1">
    <source>
        <dbReference type="SAM" id="Phobius"/>
    </source>
</evidence>
<dbReference type="InterPro" id="IPR003607">
    <property type="entry name" value="HD/PDEase_dom"/>
</dbReference>
<dbReference type="SMART" id="SM00471">
    <property type="entry name" value="HDc"/>
    <property type="match status" value="1"/>
</dbReference>
<evidence type="ECO:0000259" key="3">
    <source>
        <dbReference type="PROSITE" id="PS51832"/>
    </source>
</evidence>
<dbReference type="Pfam" id="PF13487">
    <property type="entry name" value="HD_5"/>
    <property type="match status" value="1"/>
</dbReference>
<feature type="transmembrane region" description="Helical" evidence="1">
    <location>
        <begin position="12"/>
        <end position="34"/>
    </location>
</feature>
<sequence>MKKLSLLKYFTFYSLIAFLFTGFSLILFINGHMVNDKINSMEQMTHISLDYIVEPELSLTDYSTALANEKYSMLDIKLQHFIESENILSIKIWNANNSVIYSKNNTIIETNDSNKNNLNEAFKNKQNHLISKDLVNGKTIKVIRIYLPIQINNSILGVYEIIKPYDEIDMHIKPVIRNISIIVFSGLIILYLLLIKIMYDSSIKMLKQNEALIHKSNDLEEAYSKLNSSYKSTILALSKAIDARDKYTAGHSERVTNLSLKIGQALNLSSDQLNALEIAALFHDVGKIGIPDKVLNKAGKLTDEEFNQIKEHPSIGVDILKTIGFLDKTLPMIFHHHEKYKGNGYPSGISGEAIPLESRIICVADSYDAMTSDRPYRKGMPHTVAVDELIKYKGIQFDPQIVDAFLQINIKE</sequence>
<feature type="transmembrane region" description="Helical" evidence="1">
    <location>
        <begin position="179"/>
        <end position="199"/>
    </location>
</feature>
<name>A0A399IGL2_9CLOT</name>
<keyword evidence="1" id="KW-1133">Transmembrane helix</keyword>
<dbReference type="Gene3D" id="1.10.3210.10">
    <property type="entry name" value="Hypothetical protein af1432"/>
    <property type="match status" value="1"/>
</dbReference>
<evidence type="ECO:0000259" key="2">
    <source>
        <dbReference type="PROSITE" id="PS51831"/>
    </source>
</evidence>
<keyword evidence="1" id="KW-0812">Transmembrane</keyword>
<dbReference type="PANTHER" id="PTHR43155">
    <property type="entry name" value="CYCLIC DI-GMP PHOSPHODIESTERASE PA4108-RELATED"/>
    <property type="match status" value="1"/>
</dbReference>
<dbReference type="InterPro" id="IPR006674">
    <property type="entry name" value="HD_domain"/>
</dbReference>
<dbReference type="EMBL" id="QXDJ01000012">
    <property type="protein sequence ID" value="RII31851.1"/>
    <property type="molecule type" value="Genomic_DNA"/>
</dbReference>
<evidence type="ECO:0000313" key="5">
    <source>
        <dbReference type="Proteomes" id="UP000265930"/>
    </source>
</evidence>
<feature type="domain" description="HD-GYP" evidence="3">
    <location>
        <begin position="226"/>
        <end position="412"/>
    </location>
</feature>
<dbReference type="RefSeq" id="WP_119368317.1">
    <property type="nucleotide sequence ID" value="NZ_QXDJ01000012.1"/>
</dbReference>
<proteinExistence type="predicted"/>
<feature type="domain" description="HD" evidence="2">
    <location>
        <begin position="248"/>
        <end position="370"/>
    </location>
</feature>